<dbReference type="PATRIC" id="fig|33935.3.peg.4715"/>
<dbReference type="RefSeq" id="WP_053993509.1">
    <property type="nucleotide sequence ID" value="NZ_CP065643.1"/>
</dbReference>
<feature type="transmembrane region" description="Helical" evidence="7">
    <location>
        <begin position="221"/>
        <end position="239"/>
    </location>
</feature>
<dbReference type="GO" id="GO:0055085">
    <property type="term" value="P:transmembrane transport"/>
    <property type="evidence" value="ECO:0007669"/>
    <property type="project" value="InterPro"/>
</dbReference>
<feature type="transmembrane region" description="Helical" evidence="7">
    <location>
        <begin position="123"/>
        <end position="141"/>
    </location>
</feature>
<evidence type="ECO:0000313" key="10">
    <source>
        <dbReference type="Proteomes" id="UP000037977"/>
    </source>
</evidence>
<evidence type="ECO:0000256" key="1">
    <source>
        <dbReference type="ARBA" id="ARBA00004651"/>
    </source>
</evidence>
<evidence type="ECO:0000256" key="5">
    <source>
        <dbReference type="ARBA" id="ARBA00022989"/>
    </source>
</evidence>
<feature type="transmembrane region" description="Helical" evidence="7">
    <location>
        <begin position="97"/>
        <end position="117"/>
    </location>
</feature>
<comment type="subcellular location">
    <subcellularLocation>
        <location evidence="1 7">Cell membrane</location>
        <topology evidence="1 7">Multi-pass membrane protein</topology>
    </subcellularLocation>
</comment>
<dbReference type="OrthoDB" id="9804353at2"/>
<dbReference type="Proteomes" id="UP000037977">
    <property type="component" value="Unassembled WGS sequence"/>
</dbReference>
<evidence type="ECO:0000256" key="3">
    <source>
        <dbReference type="ARBA" id="ARBA00022475"/>
    </source>
</evidence>
<dbReference type="EMBL" id="LGCI01000003">
    <property type="protein sequence ID" value="KOY83807.1"/>
    <property type="molecule type" value="Genomic_DNA"/>
</dbReference>
<dbReference type="InterPro" id="IPR035906">
    <property type="entry name" value="MetI-like_sf"/>
</dbReference>
<evidence type="ECO:0000256" key="7">
    <source>
        <dbReference type="RuleBase" id="RU363032"/>
    </source>
</evidence>
<gene>
    <name evidence="9" type="ORF">ADM90_02605</name>
</gene>
<dbReference type="Pfam" id="PF00528">
    <property type="entry name" value="BPD_transp_1"/>
    <property type="match status" value="1"/>
</dbReference>
<feature type="transmembrane region" description="Helical" evidence="7">
    <location>
        <begin position="54"/>
        <end position="85"/>
    </location>
</feature>
<dbReference type="GO" id="GO:0005886">
    <property type="term" value="C:plasma membrane"/>
    <property type="evidence" value="ECO:0007669"/>
    <property type="project" value="UniProtKB-SubCell"/>
</dbReference>
<dbReference type="PANTHER" id="PTHR30151:SF0">
    <property type="entry name" value="ABC TRANSPORTER PERMEASE PROTEIN MJ0413-RELATED"/>
    <property type="match status" value="1"/>
</dbReference>
<dbReference type="PROSITE" id="PS50928">
    <property type="entry name" value="ABC_TM1"/>
    <property type="match status" value="1"/>
</dbReference>
<sequence>MKTSITMNSLLRSAGSITILVLAWFILATKYPDVLLPSPIVVASVLFKLLGSPVFWSSFFITVLSFLMGILLSLLLGSILGIIAGLSNMLQDVIKPLITLAQSIPPVSWMLFTVLWFGEQGGAQIFIVFVTLVPIFFFNVMKGIHQTPQELLEMAQCFSVSRKKVIRDIYFSQILPYLHSALLIAVGMGWKTIVMSELIVGHGGIGQQLSQARVFFDTPTVFAWTVILALVGLAMEIFLQRFIK</sequence>
<accession>A0A0N0UXE0</accession>
<comment type="caution">
    <text evidence="9">The sequence shown here is derived from an EMBL/GenBank/DDBJ whole genome shotgun (WGS) entry which is preliminary data.</text>
</comment>
<reference evidence="9 10" key="1">
    <citation type="submission" date="2015-07" db="EMBL/GenBank/DDBJ databases">
        <title>Genome sequencing project for genomic taxonomy and phylogenomics of Bacillus-like bacteria.</title>
        <authorList>
            <person name="Liu B."/>
            <person name="Wang J."/>
            <person name="Zhu Y."/>
            <person name="Liu G."/>
            <person name="Chen Q."/>
            <person name="Chen Z."/>
            <person name="Che J."/>
            <person name="Ge C."/>
            <person name="Shi H."/>
            <person name="Pan Z."/>
            <person name="Liu X."/>
        </authorList>
    </citation>
    <scope>NUCLEOTIDE SEQUENCE [LARGE SCALE GENOMIC DNA]</scope>
    <source>
        <strain evidence="9 10">DSM 54</strain>
    </source>
</reference>
<proteinExistence type="inferred from homology"/>
<dbReference type="AlphaFoldDB" id="A0A0N0UXE0"/>
<keyword evidence="6 7" id="KW-0472">Membrane</keyword>
<feature type="domain" description="ABC transmembrane type-1" evidence="8">
    <location>
        <begin position="55"/>
        <end position="239"/>
    </location>
</feature>
<comment type="similarity">
    <text evidence="7">Belongs to the binding-protein-dependent transport system permease family.</text>
</comment>
<keyword evidence="3" id="KW-1003">Cell membrane</keyword>
<name>A0A0N0UXE0_9BACI</name>
<dbReference type="STRING" id="33935.ADM90_02605"/>
<evidence type="ECO:0000313" key="9">
    <source>
        <dbReference type="EMBL" id="KOY83807.1"/>
    </source>
</evidence>
<keyword evidence="10" id="KW-1185">Reference proteome</keyword>
<feature type="transmembrane region" description="Helical" evidence="7">
    <location>
        <begin position="9"/>
        <end position="27"/>
    </location>
</feature>
<keyword evidence="2 7" id="KW-0813">Transport</keyword>
<dbReference type="CDD" id="cd06261">
    <property type="entry name" value="TM_PBP2"/>
    <property type="match status" value="1"/>
</dbReference>
<keyword evidence="4 7" id="KW-0812">Transmembrane</keyword>
<dbReference type="InterPro" id="IPR000515">
    <property type="entry name" value="MetI-like"/>
</dbReference>
<evidence type="ECO:0000259" key="8">
    <source>
        <dbReference type="PROSITE" id="PS50928"/>
    </source>
</evidence>
<evidence type="ECO:0000256" key="6">
    <source>
        <dbReference type="ARBA" id="ARBA00023136"/>
    </source>
</evidence>
<feature type="transmembrane region" description="Helical" evidence="7">
    <location>
        <begin position="169"/>
        <end position="190"/>
    </location>
</feature>
<organism evidence="9 10">
    <name type="scientific">Lysinibacillus macroides</name>
    <dbReference type="NCBI Taxonomy" id="33935"/>
    <lineage>
        <taxon>Bacteria</taxon>
        <taxon>Bacillati</taxon>
        <taxon>Bacillota</taxon>
        <taxon>Bacilli</taxon>
        <taxon>Bacillales</taxon>
        <taxon>Bacillaceae</taxon>
        <taxon>Lysinibacillus</taxon>
    </lineage>
</organism>
<evidence type="ECO:0000256" key="4">
    <source>
        <dbReference type="ARBA" id="ARBA00022692"/>
    </source>
</evidence>
<evidence type="ECO:0000256" key="2">
    <source>
        <dbReference type="ARBA" id="ARBA00022448"/>
    </source>
</evidence>
<keyword evidence="5 7" id="KW-1133">Transmembrane helix</keyword>
<dbReference type="SUPFAM" id="SSF161098">
    <property type="entry name" value="MetI-like"/>
    <property type="match status" value="1"/>
</dbReference>
<protein>
    <recommendedName>
        <fullName evidence="8">ABC transmembrane type-1 domain-containing protein</fullName>
    </recommendedName>
</protein>
<dbReference type="PANTHER" id="PTHR30151">
    <property type="entry name" value="ALKANE SULFONATE ABC TRANSPORTER-RELATED, MEMBRANE SUBUNIT"/>
    <property type="match status" value="1"/>
</dbReference>
<dbReference type="Gene3D" id="1.10.3720.10">
    <property type="entry name" value="MetI-like"/>
    <property type="match status" value="1"/>
</dbReference>